<proteinExistence type="predicted"/>
<dbReference type="Proteomes" id="UP000053647">
    <property type="component" value="Unassembled WGS sequence"/>
</dbReference>
<name>A0A0C9TQS0_PAXIN</name>
<organism evidence="2 3">
    <name type="scientific">Paxillus involutus ATCC 200175</name>
    <dbReference type="NCBI Taxonomy" id="664439"/>
    <lineage>
        <taxon>Eukaryota</taxon>
        <taxon>Fungi</taxon>
        <taxon>Dikarya</taxon>
        <taxon>Basidiomycota</taxon>
        <taxon>Agaricomycotina</taxon>
        <taxon>Agaricomycetes</taxon>
        <taxon>Agaricomycetidae</taxon>
        <taxon>Boletales</taxon>
        <taxon>Paxilineae</taxon>
        <taxon>Paxillaceae</taxon>
        <taxon>Paxillus</taxon>
    </lineage>
</organism>
<dbReference type="OrthoDB" id="2707461at2759"/>
<gene>
    <name evidence="2" type="ORF">PAXINDRAFT_16881</name>
</gene>
<reference evidence="2 3" key="1">
    <citation type="submission" date="2014-06" db="EMBL/GenBank/DDBJ databases">
        <authorList>
            <consortium name="DOE Joint Genome Institute"/>
            <person name="Kuo A."/>
            <person name="Kohler A."/>
            <person name="Nagy L.G."/>
            <person name="Floudas D."/>
            <person name="Copeland A."/>
            <person name="Barry K.W."/>
            <person name="Cichocki N."/>
            <person name="Veneault-Fourrey C."/>
            <person name="LaButti K."/>
            <person name="Lindquist E.A."/>
            <person name="Lipzen A."/>
            <person name="Lundell T."/>
            <person name="Morin E."/>
            <person name="Murat C."/>
            <person name="Sun H."/>
            <person name="Tunlid A."/>
            <person name="Henrissat B."/>
            <person name="Grigoriev I.V."/>
            <person name="Hibbett D.S."/>
            <person name="Martin F."/>
            <person name="Nordberg H.P."/>
            <person name="Cantor M.N."/>
            <person name="Hua S.X."/>
        </authorList>
    </citation>
    <scope>NUCLEOTIDE SEQUENCE [LARGE SCALE GENOMIC DNA]</scope>
    <source>
        <strain evidence="2 3">ATCC 200175</strain>
    </source>
</reference>
<feature type="compositionally biased region" description="Polar residues" evidence="1">
    <location>
        <begin position="1"/>
        <end position="16"/>
    </location>
</feature>
<accession>A0A0C9TQS0</accession>
<evidence type="ECO:0000313" key="2">
    <source>
        <dbReference type="EMBL" id="KIJ10087.1"/>
    </source>
</evidence>
<protein>
    <submittedName>
        <fullName evidence="2">Unplaced genomic scaffold PAXINscaffold_96, whole genome shotgun sequence</fullName>
    </submittedName>
</protein>
<sequence length="158" mass="17715">MSLHDQNISTTRSNRLNIKRSLTPKSDTHSGDPTLDHSQASEITTFAGALNSGATVTYSLHIREALYQSSTSPDCPLSYQEMIQHWWLALAKKDAAKRHLEEAQQEFEDYESDIIEVIGPATYNHFLNMYVAALACNSSGQPAYFDEFMLLTPMPDLT</sequence>
<keyword evidence="3" id="KW-1185">Reference proteome</keyword>
<evidence type="ECO:0000256" key="1">
    <source>
        <dbReference type="SAM" id="MobiDB-lite"/>
    </source>
</evidence>
<dbReference type="HOGENOM" id="CLU_141165_0_0_1"/>
<dbReference type="AlphaFoldDB" id="A0A0C9TQS0"/>
<dbReference type="EMBL" id="KN819418">
    <property type="protein sequence ID" value="KIJ10087.1"/>
    <property type="molecule type" value="Genomic_DNA"/>
</dbReference>
<evidence type="ECO:0000313" key="3">
    <source>
        <dbReference type="Proteomes" id="UP000053647"/>
    </source>
</evidence>
<feature type="region of interest" description="Disordered" evidence="1">
    <location>
        <begin position="1"/>
        <end position="37"/>
    </location>
</feature>
<reference evidence="3" key="2">
    <citation type="submission" date="2015-01" db="EMBL/GenBank/DDBJ databases">
        <title>Evolutionary Origins and Diversification of the Mycorrhizal Mutualists.</title>
        <authorList>
            <consortium name="DOE Joint Genome Institute"/>
            <consortium name="Mycorrhizal Genomics Consortium"/>
            <person name="Kohler A."/>
            <person name="Kuo A."/>
            <person name="Nagy L.G."/>
            <person name="Floudas D."/>
            <person name="Copeland A."/>
            <person name="Barry K.W."/>
            <person name="Cichocki N."/>
            <person name="Veneault-Fourrey C."/>
            <person name="LaButti K."/>
            <person name="Lindquist E.A."/>
            <person name="Lipzen A."/>
            <person name="Lundell T."/>
            <person name="Morin E."/>
            <person name="Murat C."/>
            <person name="Riley R."/>
            <person name="Ohm R."/>
            <person name="Sun H."/>
            <person name="Tunlid A."/>
            <person name="Henrissat B."/>
            <person name="Grigoriev I.V."/>
            <person name="Hibbett D.S."/>
            <person name="Martin F."/>
        </authorList>
    </citation>
    <scope>NUCLEOTIDE SEQUENCE [LARGE SCALE GENOMIC DNA]</scope>
    <source>
        <strain evidence="3">ATCC 200175</strain>
    </source>
</reference>